<dbReference type="Proteomes" id="UP001165561">
    <property type="component" value="Unassembled WGS sequence"/>
</dbReference>
<proteinExistence type="predicted"/>
<comment type="caution">
    <text evidence="2">The sequence shown here is derived from an EMBL/GenBank/DDBJ whole genome shotgun (WGS) entry which is preliminary data.</text>
</comment>
<dbReference type="InterPro" id="IPR005158">
    <property type="entry name" value="BTAD"/>
</dbReference>
<evidence type="ECO:0000313" key="2">
    <source>
        <dbReference type="EMBL" id="MDD9208244.1"/>
    </source>
</evidence>
<organism evidence="2 3">
    <name type="scientific">Georgenia halotolerans</name>
    <dbReference type="NCBI Taxonomy" id="3028317"/>
    <lineage>
        <taxon>Bacteria</taxon>
        <taxon>Bacillati</taxon>
        <taxon>Actinomycetota</taxon>
        <taxon>Actinomycetes</taxon>
        <taxon>Micrococcales</taxon>
        <taxon>Bogoriellaceae</taxon>
        <taxon>Georgenia</taxon>
    </lineage>
</organism>
<reference evidence="2" key="1">
    <citation type="submission" date="2023-02" db="EMBL/GenBank/DDBJ databases">
        <title>Georgenia sp.10Sc9-8, isolated from a soil sample collected from the Taklamakan desert.</title>
        <authorList>
            <person name="Liu S."/>
        </authorList>
    </citation>
    <scope>NUCLEOTIDE SEQUENCE</scope>
    <source>
        <strain evidence="2">10Sc9-8</strain>
    </source>
</reference>
<dbReference type="EMBL" id="JARACI010001202">
    <property type="protein sequence ID" value="MDD9208244.1"/>
    <property type="molecule type" value="Genomic_DNA"/>
</dbReference>
<evidence type="ECO:0000313" key="3">
    <source>
        <dbReference type="Proteomes" id="UP001165561"/>
    </source>
</evidence>
<keyword evidence="3" id="KW-1185">Reference proteome</keyword>
<dbReference type="Gene3D" id="1.25.40.10">
    <property type="entry name" value="Tetratricopeptide repeat domain"/>
    <property type="match status" value="1"/>
</dbReference>
<dbReference type="SUPFAM" id="SSF48452">
    <property type="entry name" value="TPR-like"/>
    <property type="match status" value="1"/>
</dbReference>
<dbReference type="Pfam" id="PF03704">
    <property type="entry name" value="BTAD"/>
    <property type="match status" value="1"/>
</dbReference>
<evidence type="ECO:0000259" key="1">
    <source>
        <dbReference type="Pfam" id="PF03704"/>
    </source>
</evidence>
<feature type="non-terminal residue" evidence="2">
    <location>
        <position position="1"/>
    </location>
</feature>
<feature type="domain" description="Bacterial transcriptional activator" evidence="1">
    <location>
        <begin position="10"/>
        <end position="64"/>
    </location>
</feature>
<name>A0ABT5U1X3_9MICO</name>
<dbReference type="InterPro" id="IPR051677">
    <property type="entry name" value="AfsR-DnrI-RedD_regulator"/>
</dbReference>
<gene>
    <name evidence="2" type="ORF">PU560_17510</name>
</gene>
<dbReference type="PANTHER" id="PTHR35807">
    <property type="entry name" value="TRANSCRIPTIONAL REGULATOR REDD-RELATED"/>
    <property type="match status" value="1"/>
</dbReference>
<dbReference type="InterPro" id="IPR011990">
    <property type="entry name" value="TPR-like_helical_dom_sf"/>
</dbReference>
<accession>A0ABT5U1X3</accession>
<sequence>TGALEAAMLAVTVDPLRESSQRALIRVHLQQGNTVDAVRTFRAFRRRLAEELGVAVSSQIIDLVRPLRAGGTPARRPHTDLRTVATTAAPTLRSVPG</sequence>
<protein>
    <submittedName>
        <fullName evidence="2">Bacterial transcriptional activator domain-containing protein</fullName>
    </submittedName>
</protein>